<gene>
    <name evidence="2" type="ORF">ECRASSUSDP1_LOCUS12810</name>
</gene>
<proteinExistence type="predicted"/>
<evidence type="ECO:0008006" key="4">
    <source>
        <dbReference type="Google" id="ProtNLM"/>
    </source>
</evidence>
<sequence length="337" mass="39841">MYLRLDYLTEKFSQEKPEKLHLDDILNADGISYWTKIVEGMETCIFPYKDLTKNEYDKFLKFAKLLTQRAKEIYGWTYTQKFSGLKHSDKELEAEEVKRRSQMCPEKRLLEAERRDFSFIPMVVHLKRIFQKSRNDMEKEMDTLEQKLIKTERQARIQPEEEHIEEHEPTPEKGACQTEVSVILCDIHGIVHAFNKNSAKLFHVSSELLKGKNFFNLMSPYSRSYCFQIYGESIFKDLRQTSRTIRYSLPHIDDVDIDNFFVLTSKITLFKPKRRTGISHDQYMVRISTRTSSKANKEKLYESYTRARKEIREEDQGGVSFIDSIPPYSAPLLRLEP</sequence>
<name>A0AAD1XGE8_EUPCR</name>
<comment type="caution">
    <text evidence="2">The sequence shown here is derived from an EMBL/GenBank/DDBJ whole genome shotgun (WGS) entry which is preliminary data.</text>
</comment>
<reference evidence="2" key="1">
    <citation type="submission" date="2023-07" db="EMBL/GenBank/DDBJ databases">
        <authorList>
            <consortium name="AG Swart"/>
            <person name="Singh M."/>
            <person name="Singh A."/>
            <person name="Seah K."/>
            <person name="Emmerich C."/>
        </authorList>
    </citation>
    <scope>NUCLEOTIDE SEQUENCE</scope>
    <source>
        <strain evidence="2">DP1</strain>
    </source>
</reference>
<feature type="coiled-coil region" evidence="1">
    <location>
        <begin position="127"/>
        <end position="154"/>
    </location>
</feature>
<accession>A0AAD1XGE8</accession>
<dbReference type="SUPFAM" id="SSF55785">
    <property type="entry name" value="PYP-like sensor domain (PAS domain)"/>
    <property type="match status" value="1"/>
</dbReference>
<protein>
    <recommendedName>
        <fullName evidence="4">PAS domain-containing protein</fullName>
    </recommendedName>
</protein>
<dbReference type="EMBL" id="CAMPGE010012726">
    <property type="protein sequence ID" value="CAI2371487.1"/>
    <property type="molecule type" value="Genomic_DNA"/>
</dbReference>
<evidence type="ECO:0000313" key="3">
    <source>
        <dbReference type="Proteomes" id="UP001295684"/>
    </source>
</evidence>
<organism evidence="2 3">
    <name type="scientific">Euplotes crassus</name>
    <dbReference type="NCBI Taxonomy" id="5936"/>
    <lineage>
        <taxon>Eukaryota</taxon>
        <taxon>Sar</taxon>
        <taxon>Alveolata</taxon>
        <taxon>Ciliophora</taxon>
        <taxon>Intramacronucleata</taxon>
        <taxon>Spirotrichea</taxon>
        <taxon>Hypotrichia</taxon>
        <taxon>Euplotida</taxon>
        <taxon>Euplotidae</taxon>
        <taxon>Moneuplotes</taxon>
    </lineage>
</organism>
<keyword evidence="1" id="KW-0175">Coiled coil</keyword>
<keyword evidence="3" id="KW-1185">Reference proteome</keyword>
<dbReference type="Proteomes" id="UP001295684">
    <property type="component" value="Unassembled WGS sequence"/>
</dbReference>
<dbReference type="AlphaFoldDB" id="A0AAD1XGE8"/>
<evidence type="ECO:0000256" key="1">
    <source>
        <dbReference type="SAM" id="Coils"/>
    </source>
</evidence>
<evidence type="ECO:0000313" key="2">
    <source>
        <dbReference type="EMBL" id="CAI2371487.1"/>
    </source>
</evidence>
<dbReference type="InterPro" id="IPR035965">
    <property type="entry name" value="PAS-like_dom_sf"/>
</dbReference>